<gene>
    <name evidence="4" type="ORF">JRO89_XS09G0039500</name>
</gene>
<dbReference type="Gene3D" id="4.10.60.10">
    <property type="entry name" value="Zinc finger, CCHC-type"/>
    <property type="match status" value="1"/>
</dbReference>
<keyword evidence="5" id="KW-1185">Reference proteome</keyword>
<dbReference type="Pfam" id="PF00098">
    <property type="entry name" value="zf-CCHC"/>
    <property type="match status" value="1"/>
</dbReference>
<dbReference type="InterPro" id="IPR001878">
    <property type="entry name" value="Znf_CCHC"/>
</dbReference>
<dbReference type="EMBL" id="JAFEMO010000009">
    <property type="protein sequence ID" value="KAH7564845.1"/>
    <property type="molecule type" value="Genomic_DNA"/>
</dbReference>
<keyword evidence="1" id="KW-0479">Metal-binding</keyword>
<dbReference type="PANTHER" id="PTHR34482:SF36">
    <property type="entry name" value="RETROTRANSPOSON GAG DOMAIN-CONTAINING PROTEIN"/>
    <property type="match status" value="1"/>
</dbReference>
<dbReference type="Pfam" id="PF03732">
    <property type="entry name" value="Retrotrans_gag"/>
    <property type="match status" value="1"/>
</dbReference>
<organism evidence="4 5">
    <name type="scientific">Xanthoceras sorbifolium</name>
    <dbReference type="NCBI Taxonomy" id="99658"/>
    <lineage>
        <taxon>Eukaryota</taxon>
        <taxon>Viridiplantae</taxon>
        <taxon>Streptophyta</taxon>
        <taxon>Embryophyta</taxon>
        <taxon>Tracheophyta</taxon>
        <taxon>Spermatophyta</taxon>
        <taxon>Magnoliopsida</taxon>
        <taxon>eudicotyledons</taxon>
        <taxon>Gunneridae</taxon>
        <taxon>Pentapetalae</taxon>
        <taxon>rosids</taxon>
        <taxon>malvids</taxon>
        <taxon>Sapindales</taxon>
        <taxon>Sapindaceae</taxon>
        <taxon>Xanthoceroideae</taxon>
        <taxon>Xanthoceras</taxon>
    </lineage>
</organism>
<feature type="region of interest" description="Disordered" evidence="2">
    <location>
        <begin position="393"/>
        <end position="415"/>
    </location>
</feature>
<feature type="domain" description="CCHC-type" evidence="3">
    <location>
        <begin position="443"/>
        <end position="458"/>
    </location>
</feature>
<feature type="compositionally biased region" description="Basic and acidic residues" evidence="2">
    <location>
        <begin position="55"/>
        <end position="86"/>
    </location>
</feature>
<dbReference type="PANTHER" id="PTHR34482">
    <property type="entry name" value="DNA DAMAGE-INDUCIBLE PROTEIN 1-LIKE"/>
    <property type="match status" value="1"/>
</dbReference>
<accession>A0ABQ8HKG2</accession>
<dbReference type="SMART" id="SM00343">
    <property type="entry name" value="ZnF_C2HC"/>
    <property type="match status" value="1"/>
</dbReference>
<evidence type="ECO:0000313" key="5">
    <source>
        <dbReference type="Proteomes" id="UP000827721"/>
    </source>
</evidence>
<feature type="compositionally biased region" description="Basic residues" evidence="2">
    <location>
        <begin position="393"/>
        <end position="411"/>
    </location>
</feature>
<protein>
    <recommendedName>
        <fullName evidence="3">CCHC-type domain-containing protein</fullName>
    </recommendedName>
</protein>
<keyword evidence="1" id="KW-0863">Zinc-finger</keyword>
<dbReference type="InterPro" id="IPR005162">
    <property type="entry name" value="Retrotrans_gag_dom"/>
</dbReference>
<proteinExistence type="predicted"/>
<dbReference type="Proteomes" id="UP000827721">
    <property type="component" value="Unassembled WGS sequence"/>
</dbReference>
<feature type="region of interest" description="Disordered" evidence="2">
    <location>
        <begin position="35"/>
        <end position="98"/>
    </location>
</feature>
<evidence type="ECO:0000313" key="4">
    <source>
        <dbReference type="EMBL" id="KAH7564845.1"/>
    </source>
</evidence>
<evidence type="ECO:0000259" key="3">
    <source>
        <dbReference type="PROSITE" id="PS50158"/>
    </source>
</evidence>
<comment type="caution">
    <text evidence="4">The sequence shown here is derived from an EMBL/GenBank/DDBJ whole genome shotgun (WGS) entry which is preliminary data.</text>
</comment>
<dbReference type="PROSITE" id="PS50158">
    <property type="entry name" value="ZF_CCHC"/>
    <property type="match status" value="1"/>
</dbReference>
<evidence type="ECO:0000256" key="2">
    <source>
        <dbReference type="SAM" id="MobiDB-lite"/>
    </source>
</evidence>
<keyword evidence="1" id="KW-0862">Zinc</keyword>
<reference evidence="4 5" key="1">
    <citation type="submission" date="2021-02" db="EMBL/GenBank/DDBJ databases">
        <title>Plant Genome Project.</title>
        <authorList>
            <person name="Zhang R.-G."/>
        </authorList>
    </citation>
    <scope>NUCLEOTIDE SEQUENCE [LARGE SCALE GENOMIC DNA]</scope>
    <source>
        <tissue evidence="4">Leaves</tissue>
    </source>
</reference>
<evidence type="ECO:0000256" key="1">
    <source>
        <dbReference type="PROSITE-ProRule" id="PRU00047"/>
    </source>
</evidence>
<name>A0ABQ8HKG2_9ROSI</name>
<sequence>MRGCPNTYRECPSQEETPVLHAGEDFTFGAWLSASSPINEGRPTPVNTKIVPITEGRDTEPPSKPSSEEIPEKEGRDSRLADKGHGLTDGPILDLMDTTNSGIEGQVEFDTGQVQRGRQHRFHFKEYWAELSDYVDIIRDNWGDYAPNPNAVDQVISSVWPCVYSSMNGRLDACFTAQEVRTALFQMLPSKALGKDVMFVSFFRKYWETISLGVTNACLGFLNSGTSIKAVNATLIALIPKMQSPQRGTTNPLDFEEWIRQLEKVFGFINCTDEQKVSCAAFMLKGDAGNWWEITKRGHNTSNNPITWTRFKELFNEKYFSKELKIEKESEFIVLTQGTMRGLKPDIRKHVHVLELRTYAEVLQRAQILAREDEIIETSKAKERSPVFAHKKPWKKNFHGKPNNKNRGQKRWKNEDEDKKDLSICETCGKKHGGVCFKKIGACFKCGKPGHYIQNCPELKKGSEVPKKD</sequence>